<evidence type="ECO:0000256" key="1">
    <source>
        <dbReference type="SAM" id="MobiDB-lite"/>
    </source>
</evidence>
<feature type="non-terminal residue" evidence="2">
    <location>
        <position position="1"/>
    </location>
</feature>
<evidence type="ECO:0000313" key="2">
    <source>
        <dbReference type="EMBL" id="KFM64506.1"/>
    </source>
</evidence>
<protein>
    <submittedName>
        <fullName evidence="2">Uncharacterized protein</fullName>
    </submittedName>
</protein>
<gene>
    <name evidence="2" type="ORF">X975_20264</name>
</gene>
<feature type="compositionally biased region" description="Basic and acidic residues" evidence="1">
    <location>
        <begin position="21"/>
        <end position="39"/>
    </location>
</feature>
<proteinExistence type="predicted"/>
<sequence length="39" mass="4630">IFSFFNSWKMEDIDESCMDDVEPKSPCNDDTRDRRIATD</sequence>
<evidence type="ECO:0000313" key="3">
    <source>
        <dbReference type="Proteomes" id="UP000054359"/>
    </source>
</evidence>
<name>A0A087THB7_STEMI</name>
<dbReference type="Proteomes" id="UP000054359">
    <property type="component" value="Unassembled WGS sequence"/>
</dbReference>
<reference evidence="2 3" key="1">
    <citation type="submission" date="2013-11" db="EMBL/GenBank/DDBJ databases">
        <title>Genome sequencing of Stegodyphus mimosarum.</title>
        <authorList>
            <person name="Bechsgaard J."/>
        </authorList>
    </citation>
    <scope>NUCLEOTIDE SEQUENCE [LARGE SCALE GENOMIC DNA]</scope>
</reference>
<feature type="region of interest" description="Disordered" evidence="1">
    <location>
        <begin position="18"/>
        <end position="39"/>
    </location>
</feature>
<dbReference type="EMBL" id="KK115230">
    <property type="protein sequence ID" value="KFM64506.1"/>
    <property type="molecule type" value="Genomic_DNA"/>
</dbReference>
<accession>A0A087THB7</accession>
<feature type="non-terminal residue" evidence="2">
    <location>
        <position position="39"/>
    </location>
</feature>
<keyword evidence="3" id="KW-1185">Reference proteome</keyword>
<dbReference type="AlphaFoldDB" id="A0A087THB7"/>
<organism evidence="2 3">
    <name type="scientific">Stegodyphus mimosarum</name>
    <name type="common">African social velvet spider</name>
    <dbReference type="NCBI Taxonomy" id="407821"/>
    <lineage>
        <taxon>Eukaryota</taxon>
        <taxon>Metazoa</taxon>
        <taxon>Ecdysozoa</taxon>
        <taxon>Arthropoda</taxon>
        <taxon>Chelicerata</taxon>
        <taxon>Arachnida</taxon>
        <taxon>Araneae</taxon>
        <taxon>Araneomorphae</taxon>
        <taxon>Entelegynae</taxon>
        <taxon>Eresoidea</taxon>
        <taxon>Eresidae</taxon>
        <taxon>Stegodyphus</taxon>
    </lineage>
</organism>